<dbReference type="EMBL" id="VZTJ01003036">
    <property type="protein sequence ID" value="NXC04023.1"/>
    <property type="molecule type" value="Genomic_DNA"/>
</dbReference>
<comment type="similarity">
    <text evidence="10">Belongs to the ELO family.</text>
</comment>
<feature type="transmembrane region" description="Helical" evidence="10">
    <location>
        <begin position="21"/>
        <end position="39"/>
    </location>
</feature>
<keyword evidence="2 10" id="KW-0444">Lipid biosynthesis</keyword>
<dbReference type="InterPro" id="IPR030457">
    <property type="entry name" value="ELO_CS"/>
</dbReference>
<dbReference type="EC" id="2.3.1.199" evidence="10"/>
<feature type="non-terminal residue" evidence="11">
    <location>
        <position position="1"/>
    </location>
</feature>
<dbReference type="GO" id="GO:0034625">
    <property type="term" value="P:fatty acid elongation, monounsaturated fatty acid"/>
    <property type="evidence" value="ECO:0007669"/>
    <property type="project" value="TreeGrafter"/>
</dbReference>
<dbReference type="GO" id="GO:0019367">
    <property type="term" value="P:fatty acid elongation, saturated fatty acid"/>
    <property type="evidence" value="ECO:0007669"/>
    <property type="project" value="TreeGrafter"/>
</dbReference>
<feature type="transmembrane region" description="Helical" evidence="10">
    <location>
        <begin position="51"/>
        <end position="70"/>
    </location>
</feature>
<organism evidence="11 12">
    <name type="scientific">Orthonyx spaldingii</name>
    <name type="common">Chowchilla</name>
    <dbReference type="NCBI Taxonomy" id="38397"/>
    <lineage>
        <taxon>Eukaryota</taxon>
        <taxon>Metazoa</taxon>
        <taxon>Chordata</taxon>
        <taxon>Craniata</taxon>
        <taxon>Vertebrata</taxon>
        <taxon>Euteleostomi</taxon>
        <taxon>Archelosauria</taxon>
        <taxon>Archosauria</taxon>
        <taxon>Dinosauria</taxon>
        <taxon>Saurischia</taxon>
        <taxon>Theropoda</taxon>
        <taxon>Coelurosauria</taxon>
        <taxon>Aves</taxon>
        <taxon>Neognathae</taxon>
        <taxon>Neoaves</taxon>
        <taxon>Telluraves</taxon>
        <taxon>Australaves</taxon>
        <taxon>Passeriformes</taxon>
        <taxon>Corvoidea</taxon>
        <taxon>Orthonychidae</taxon>
        <taxon>Orthonyx</taxon>
    </lineage>
</organism>
<sequence length="252" mass="29164">FEKNFDHLAAKTWMEENWQKTFTIGSIYLILVFGIKQLMKERSAFNLRTPLTVWSFSLTLFSFIAACRVWKQMAFILLTKGLKRSVCTQSFYVHPLSKLWLYLFALSKLVELGDTLFIVLRKKKLVFVHWYHHLVTMIVCWCGYGNMMIGFGWNAALNLTVHTMTYGYYTVTATGIRVPTAIAMTVTISQMVQMSGFVLMNIAVLFWRDDKLCPVHWLSFALSSVLYITLLALFVNFFMKTYLSGTRKSKGD</sequence>
<evidence type="ECO:0000256" key="6">
    <source>
        <dbReference type="ARBA" id="ARBA00022989"/>
    </source>
</evidence>
<evidence type="ECO:0000256" key="7">
    <source>
        <dbReference type="ARBA" id="ARBA00023098"/>
    </source>
</evidence>
<dbReference type="GO" id="GO:0005789">
    <property type="term" value="C:endoplasmic reticulum membrane"/>
    <property type="evidence" value="ECO:0007669"/>
    <property type="project" value="TreeGrafter"/>
</dbReference>
<reference evidence="11 12" key="1">
    <citation type="submission" date="2019-09" db="EMBL/GenBank/DDBJ databases">
        <title>Bird 10,000 Genomes (B10K) Project - Family phase.</title>
        <authorList>
            <person name="Zhang G."/>
        </authorList>
    </citation>
    <scope>NUCLEOTIDE SEQUENCE [LARGE SCALE GENOMIC DNA]</scope>
    <source>
        <strain evidence="11">B10K-DU-029-32</strain>
        <tissue evidence="11">Liver or heart</tissue>
    </source>
</reference>
<dbReference type="GO" id="GO:0030148">
    <property type="term" value="P:sphingolipid biosynthetic process"/>
    <property type="evidence" value="ECO:0007669"/>
    <property type="project" value="TreeGrafter"/>
</dbReference>
<keyword evidence="6 10" id="KW-1133">Transmembrane helix</keyword>
<evidence type="ECO:0000256" key="3">
    <source>
        <dbReference type="ARBA" id="ARBA00022679"/>
    </source>
</evidence>
<keyword evidence="5 10" id="KW-0276">Fatty acid metabolism</keyword>
<evidence type="ECO:0000313" key="11">
    <source>
        <dbReference type="EMBL" id="NXC04023.1"/>
    </source>
</evidence>
<comment type="subcellular location">
    <subcellularLocation>
        <location evidence="1">Membrane</location>
        <topology evidence="1">Multi-pass membrane protein</topology>
    </subcellularLocation>
</comment>
<keyword evidence="12" id="KW-1185">Reference proteome</keyword>
<evidence type="ECO:0000256" key="5">
    <source>
        <dbReference type="ARBA" id="ARBA00022832"/>
    </source>
</evidence>
<dbReference type="GO" id="GO:0034626">
    <property type="term" value="P:fatty acid elongation, polyunsaturated fatty acid"/>
    <property type="evidence" value="ECO:0007669"/>
    <property type="project" value="TreeGrafter"/>
</dbReference>
<dbReference type="Pfam" id="PF01151">
    <property type="entry name" value="ELO"/>
    <property type="match status" value="1"/>
</dbReference>
<name>A0A7K8GIJ3_ORTSP</name>
<feature type="transmembrane region" description="Helical" evidence="10">
    <location>
        <begin position="91"/>
        <end position="110"/>
    </location>
</feature>
<evidence type="ECO:0000256" key="2">
    <source>
        <dbReference type="ARBA" id="ARBA00022516"/>
    </source>
</evidence>
<proteinExistence type="inferred from homology"/>
<gene>
    <name evidence="11" type="primary">Elovl6_0</name>
    <name evidence="11" type="ORF">ORTSPA_R03251</name>
</gene>
<evidence type="ECO:0000256" key="4">
    <source>
        <dbReference type="ARBA" id="ARBA00022692"/>
    </source>
</evidence>
<keyword evidence="4 10" id="KW-0812">Transmembrane</keyword>
<feature type="non-terminal residue" evidence="11">
    <location>
        <position position="252"/>
    </location>
</feature>
<feature type="transmembrane region" description="Helical" evidence="10">
    <location>
        <begin position="217"/>
        <end position="239"/>
    </location>
</feature>
<dbReference type="PANTHER" id="PTHR11157">
    <property type="entry name" value="FATTY ACID ACYL TRANSFERASE-RELATED"/>
    <property type="match status" value="1"/>
</dbReference>
<protein>
    <recommendedName>
        <fullName evidence="10">Elongation of very long chain fatty acids protein</fullName>
        <ecNumber evidence="10">2.3.1.199</ecNumber>
    </recommendedName>
    <alternativeName>
        <fullName evidence="10">Very-long-chain 3-oxoacyl-CoA synthase</fullName>
    </alternativeName>
</protein>
<dbReference type="GO" id="GO:0042761">
    <property type="term" value="P:very long-chain fatty acid biosynthetic process"/>
    <property type="evidence" value="ECO:0007669"/>
    <property type="project" value="TreeGrafter"/>
</dbReference>
<keyword evidence="3 10" id="KW-0808">Transferase</keyword>
<comment type="caution">
    <text evidence="11">The sequence shown here is derived from an EMBL/GenBank/DDBJ whole genome shotgun (WGS) entry which is preliminary data.</text>
</comment>
<evidence type="ECO:0000313" key="12">
    <source>
        <dbReference type="Proteomes" id="UP000526602"/>
    </source>
</evidence>
<dbReference type="PROSITE" id="PS01188">
    <property type="entry name" value="ELO"/>
    <property type="match status" value="1"/>
</dbReference>
<evidence type="ECO:0000256" key="1">
    <source>
        <dbReference type="ARBA" id="ARBA00004141"/>
    </source>
</evidence>
<keyword evidence="8 10" id="KW-0472">Membrane</keyword>
<evidence type="ECO:0000256" key="8">
    <source>
        <dbReference type="ARBA" id="ARBA00023136"/>
    </source>
</evidence>
<accession>A0A7K8GIJ3</accession>
<dbReference type="AlphaFoldDB" id="A0A7K8GIJ3"/>
<keyword evidence="7 10" id="KW-0443">Lipid metabolism</keyword>
<feature type="transmembrane region" description="Helical" evidence="10">
    <location>
        <begin position="178"/>
        <end position="205"/>
    </location>
</feature>
<dbReference type="PANTHER" id="PTHR11157:SF68">
    <property type="entry name" value="ELONGATION OF VERY LONG CHAIN FATTY ACIDS PROTEIN 3"/>
    <property type="match status" value="1"/>
</dbReference>
<feature type="transmembrane region" description="Helical" evidence="10">
    <location>
        <begin position="130"/>
        <end position="157"/>
    </location>
</feature>
<comment type="catalytic activity">
    <reaction evidence="10">
        <text>a very-long-chain acyl-CoA + malonyl-CoA + H(+) = a very-long-chain 3-oxoacyl-CoA + CO2 + CoA</text>
        <dbReference type="Rhea" id="RHEA:32727"/>
        <dbReference type="ChEBI" id="CHEBI:15378"/>
        <dbReference type="ChEBI" id="CHEBI:16526"/>
        <dbReference type="ChEBI" id="CHEBI:57287"/>
        <dbReference type="ChEBI" id="CHEBI:57384"/>
        <dbReference type="ChEBI" id="CHEBI:90725"/>
        <dbReference type="ChEBI" id="CHEBI:90736"/>
        <dbReference type="EC" id="2.3.1.199"/>
    </reaction>
</comment>
<dbReference type="Proteomes" id="UP000526602">
    <property type="component" value="Unassembled WGS sequence"/>
</dbReference>
<dbReference type="GO" id="GO:0009922">
    <property type="term" value="F:fatty acid elongase activity"/>
    <property type="evidence" value="ECO:0007669"/>
    <property type="project" value="UniProtKB-EC"/>
</dbReference>
<dbReference type="InterPro" id="IPR002076">
    <property type="entry name" value="ELO_fam"/>
</dbReference>
<evidence type="ECO:0000256" key="9">
    <source>
        <dbReference type="ARBA" id="ARBA00023160"/>
    </source>
</evidence>
<keyword evidence="9 10" id="KW-0275">Fatty acid biosynthesis</keyword>
<evidence type="ECO:0000256" key="10">
    <source>
        <dbReference type="RuleBase" id="RU361115"/>
    </source>
</evidence>